<sequence length="185" mass="19954">MTSRWTGRLRPTRHLTVAVPAILLAACAQGPAGTQPIATEESGSPVPATPTTLQPSTSQPSTEDGDPVTTIRITIDDQVLTAQLANNPTAEDLAAQLPLNLSIRDFNRLEKVAKLPRPLTMEGVPAGDDPQINDLGYYAPSGDLVFYYGDVGYFDGIVRIGRFSAQDMGLIERQPDGRQIRIERG</sequence>
<evidence type="ECO:0000256" key="2">
    <source>
        <dbReference type="SAM" id="SignalP"/>
    </source>
</evidence>
<dbReference type="AlphaFoldDB" id="A0A6J4KC22"/>
<dbReference type="InterPro" id="IPR041183">
    <property type="entry name" value="Cyclophilin-like"/>
</dbReference>
<reference evidence="4" key="1">
    <citation type="submission" date="2020-02" db="EMBL/GenBank/DDBJ databases">
        <authorList>
            <person name="Meier V. D."/>
        </authorList>
    </citation>
    <scope>NUCLEOTIDE SEQUENCE</scope>
    <source>
        <strain evidence="4">AVDCRST_MAG61</strain>
    </source>
</reference>
<gene>
    <name evidence="4" type="ORF">AVDCRST_MAG61-1033</name>
</gene>
<evidence type="ECO:0000313" key="4">
    <source>
        <dbReference type="EMBL" id="CAA9301478.1"/>
    </source>
</evidence>
<dbReference type="SUPFAM" id="SSF50891">
    <property type="entry name" value="Cyclophilin-like"/>
    <property type="match status" value="1"/>
</dbReference>
<protein>
    <recommendedName>
        <fullName evidence="3">Cyclophilin-like domain-containing protein</fullName>
    </recommendedName>
</protein>
<feature type="domain" description="Cyclophilin-like" evidence="3">
    <location>
        <begin position="73"/>
        <end position="183"/>
    </location>
</feature>
<keyword evidence="2" id="KW-0732">Signal</keyword>
<feature type="compositionally biased region" description="Low complexity" evidence="1">
    <location>
        <begin position="49"/>
        <end position="62"/>
    </location>
</feature>
<feature type="chain" id="PRO_5039147019" description="Cyclophilin-like domain-containing protein" evidence="2">
    <location>
        <begin position="33"/>
        <end position="185"/>
    </location>
</feature>
<organism evidence="4">
    <name type="scientific">uncultured Friedmanniella sp</name>
    <dbReference type="NCBI Taxonomy" id="335381"/>
    <lineage>
        <taxon>Bacteria</taxon>
        <taxon>Bacillati</taxon>
        <taxon>Actinomycetota</taxon>
        <taxon>Actinomycetes</taxon>
        <taxon>Propionibacteriales</taxon>
        <taxon>Nocardioidaceae</taxon>
        <taxon>Friedmanniella</taxon>
        <taxon>environmental samples</taxon>
    </lineage>
</organism>
<feature type="region of interest" description="Disordered" evidence="1">
    <location>
        <begin position="33"/>
        <end position="67"/>
    </location>
</feature>
<name>A0A6J4KC22_9ACTN</name>
<feature type="signal peptide" evidence="2">
    <location>
        <begin position="1"/>
        <end position="32"/>
    </location>
</feature>
<proteinExistence type="predicted"/>
<dbReference type="EMBL" id="CADCTT010000161">
    <property type="protein sequence ID" value="CAA9301478.1"/>
    <property type="molecule type" value="Genomic_DNA"/>
</dbReference>
<dbReference type="PROSITE" id="PS51257">
    <property type="entry name" value="PROKAR_LIPOPROTEIN"/>
    <property type="match status" value="1"/>
</dbReference>
<accession>A0A6J4KC22</accession>
<dbReference type="Pfam" id="PF18050">
    <property type="entry name" value="Cyclophil_like2"/>
    <property type="match status" value="1"/>
</dbReference>
<dbReference type="InterPro" id="IPR029000">
    <property type="entry name" value="Cyclophilin-like_dom_sf"/>
</dbReference>
<evidence type="ECO:0000256" key="1">
    <source>
        <dbReference type="SAM" id="MobiDB-lite"/>
    </source>
</evidence>
<dbReference type="Gene3D" id="2.40.100.20">
    <property type="match status" value="1"/>
</dbReference>
<evidence type="ECO:0000259" key="3">
    <source>
        <dbReference type="Pfam" id="PF18050"/>
    </source>
</evidence>